<evidence type="ECO:0000313" key="4">
    <source>
        <dbReference type="Proteomes" id="UP000292373"/>
    </source>
</evidence>
<comment type="caution">
    <text evidence="3">The sequence shown here is derived from an EMBL/GenBank/DDBJ whole genome shotgun (WGS) entry which is preliminary data.</text>
</comment>
<keyword evidence="4" id="KW-1185">Reference proteome</keyword>
<dbReference type="EMBL" id="SDMQ01000002">
    <property type="protein sequence ID" value="TBT87339.1"/>
    <property type="molecule type" value="Genomic_DNA"/>
</dbReference>
<gene>
    <name evidence="3" type="ORF">ET989_03245</name>
</gene>
<dbReference type="RefSeq" id="WP_131167125.1">
    <property type="nucleotide sequence ID" value="NZ_SDMQ01000002.1"/>
</dbReference>
<dbReference type="Proteomes" id="UP000292373">
    <property type="component" value="Unassembled WGS sequence"/>
</dbReference>
<proteinExistence type="predicted"/>
<reference evidence="3 4" key="1">
    <citation type="submission" date="2019-01" db="EMBL/GenBank/DDBJ databases">
        <title>Lactibacter flavus gen. nov., sp. nov., a novel bacterium of the family Propionibacteriaceae isolated from raw milk and dairy products.</title>
        <authorList>
            <person name="Huptas C."/>
            <person name="Wenning M."/>
            <person name="Breitenwieser F."/>
            <person name="Doll E."/>
            <person name="Von Neubeck M."/>
            <person name="Busse H.-J."/>
            <person name="Scherer S."/>
        </authorList>
    </citation>
    <scope>NUCLEOTIDE SEQUENCE [LARGE SCALE GENOMIC DNA]</scope>
    <source>
        <strain evidence="3 4">KCTC 33808</strain>
    </source>
</reference>
<keyword evidence="2" id="KW-0812">Transmembrane</keyword>
<protein>
    <submittedName>
        <fullName evidence="3">DUF4191 family protein</fullName>
    </submittedName>
</protein>
<sequence>MASEKAKELAAKQKAAIKAEKLRKKNSDDPRDWGQVRQLREAYKRTAEIDPAVTWWMLGVGVGIVAVIAIIGLLANIAWWAWLPLAVVSGLLGAMIVLTRRVKGAMVKRYEGQPGSAEVALQLLNKKKYTYDMGITATRQLDLVHRVVGPGGVVLIGEGTVGRVKPLLSGEARKHEQIAYGTPVTQLFLGNGDGQVKLGDLEKRITKMPTVLQPHQAAEVRRRLAALDAVRPKAPMPKGPMPTPKGINRAMRGR</sequence>
<evidence type="ECO:0000256" key="1">
    <source>
        <dbReference type="SAM" id="MobiDB-lite"/>
    </source>
</evidence>
<feature type="compositionally biased region" description="Pro residues" evidence="1">
    <location>
        <begin position="234"/>
        <end position="243"/>
    </location>
</feature>
<keyword evidence="2" id="KW-1133">Transmembrane helix</keyword>
<evidence type="ECO:0000313" key="3">
    <source>
        <dbReference type="EMBL" id="TBT87339.1"/>
    </source>
</evidence>
<organism evidence="3 4">
    <name type="scientific">Propioniciclava sinopodophylli</name>
    <dbReference type="NCBI Taxonomy" id="1837344"/>
    <lineage>
        <taxon>Bacteria</taxon>
        <taxon>Bacillati</taxon>
        <taxon>Actinomycetota</taxon>
        <taxon>Actinomycetes</taxon>
        <taxon>Propionibacteriales</taxon>
        <taxon>Propionibacteriaceae</taxon>
        <taxon>Propioniciclava</taxon>
    </lineage>
</organism>
<feature type="region of interest" description="Disordered" evidence="1">
    <location>
        <begin position="232"/>
        <end position="254"/>
    </location>
</feature>
<dbReference type="OrthoDB" id="8479889at2"/>
<evidence type="ECO:0000256" key="2">
    <source>
        <dbReference type="SAM" id="Phobius"/>
    </source>
</evidence>
<name>A0A4Q9KFZ0_9ACTN</name>
<feature type="transmembrane region" description="Helical" evidence="2">
    <location>
        <begin position="53"/>
        <end position="73"/>
    </location>
</feature>
<dbReference type="AlphaFoldDB" id="A0A4Q9KFZ0"/>
<keyword evidence="2" id="KW-0472">Membrane</keyword>
<dbReference type="InterPro" id="IPR025445">
    <property type="entry name" value="DUF4191"/>
</dbReference>
<accession>A0A4Q9KFZ0</accession>
<dbReference type="Pfam" id="PF13829">
    <property type="entry name" value="DUF4191"/>
    <property type="match status" value="1"/>
</dbReference>
<feature type="transmembrane region" description="Helical" evidence="2">
    <location>
        <begin position="79"/>
        <end position="99"/>
    </location>
</feature>